<gene>
    <name evidence="1" type="ORF">LADA_0B10792G</name>
</gene>
<proteinExistence type="predicted"/>
<dbReference type="Pfam" id="PF08580">
    <property type="entry name" value="KAR9"/>
    <property type="match status" value="1"/>
</dbReference>
<dbReference type="GO" id="GO:0005816">
    <property type="term" value="C:spindle pole body"/>
    <property type="evidence" value="ECO:0007669"/>
    <property type="project" value="TreeGrafter"/>
</dbReference>
<dbReference type="Proteomes" id="UP000190274">
    <property type="component" value="Chromosome B"/>
</dbReference>
<dbReference type="GO" id="GO:0005938">
    <property type="term" value="C:cell cortex"/>
    <property type="evidence" value="ECO:0007669"/>
    <property type="project" value="TreeGrafter"/>
</dbReference>
<protein>
    <submittedName>
        <fullName evidence="1">LADA_0B10792g1_1</fullName>
    </submittedName>
</protein>
<sequence>MEPICSERRQNGVLSRSFEALSILKVGIKGDHKFDDQLIADILGLERQWIILKGFLEANFNLDCSSGEILGKFEWMRRLKNDFYRLYQEVRTIEEYLLALLDRIESQVMAELREATLSDLVDAFERCWQGLHDLKRVLQSSKYLLETGLEFNEILNDHLLSIGTLIDENAEKCFEIRRSLKAGSMGRNSRQSVGSEKRVSSVLSASATSGFSFIPTFPENSDLFADFMSVAEIMDPLEKSMTKVVDEKIQGFGKRVIHSIAYLTNILQQHFEDVNRKHEALVVIYSLLKNEMLNSQWKELFGSLNRVLLQAITEVEDMLSSTGESEPEENSKAQRLNSERLSSLEKEIEHNFNIVYQALSASVLTVEVATEANTLASRWLELVPKLHNFVSKDQTTTDLSSDLKNLSLESTQTPVITPPRPQRRVSGMGTFLSKRMNIKPVIVNNTPKSVEKSNHFSYQADEIKPISLSFHKTKGSQPLFNNEKHKNIATSLQSHSRALSARASFAVLMIKIAHYSRIPSRIPVFSGSVALGTRINGKLNDPIKVVLKSTGQIGVHGRPEKCQLPVISSHKRQLN</sequence>
<dbReference type="OrthoDB" id="5559380at2759"/>
<dbReference type="GO" id="GO:0030473">
    <property type="term" value="P:nuclear migration along microtubule"/>
    <property type="evidence" value="ECO:0007669"/>
    <property type="project" value="TreeGrafter"/>
</dbReference>
<dbReference type="STRING" id="1266660.A0A1G4IW25"/>
<evidence type="ECO:0000313" key="2">
    <source>
        <dbReference type="Proteomes" id="UP000190274"/>
    </source>
</evidence>
<organism evidence="1 2">
    <name type="scientific">Lachancea dasiensis</name>
    <dbReference type="NCBI Taxonomy" id="1072105"/>
    <lineage>
        <taxon>Eukaryota</taxon>
        <taxon>Fungi</taxon>
        <taxon>Dikarya</taxon>
        <taxon>Ascomycota</taxon>
        <taxon>Saccharomycotina</taxon>
        <taxon>Saccharomycetes</taxon>
        <taxon>Saccharomycetales</taxon>
        <taxon>Saccharomycetaceae</taxon>
        <taxon>Lachancea</taxon>
    </lineage>
</organism>
<dbReference type="GO" id="GO:0031578">
    <property type="term" value="P:mitotic spindle orientation checkpoint signaling"/>
    <property type="evidence" value="ECO:0007669"/>
    <property type="project" value="TreeGrafter"/>
</dbReference>
<dbReference type="EMBL" id="LT598456">
    <property type="protein sequence ID" value="SCU81023.1"/>
    <property type="molecule type" value="Genomic_DNA"/>
</dbReference>
<name>A0A1G4IW25_9SACH</name>
<dbReference type="PANTHER" id="PTHR37271">
    <property type="entry name" value="KARYOGAMY PROTEIN KAR9"/>
    <property type="match status" value="1"/>
</dbReference>
<dbReference type="GO" id="GO:0043332">
    <property type="term" value="C:mating projection tip"/>
    <property type="evidence" value="ECO:0007669"/>
    <property type="project" value="TreeGrafter"/>
</dbReference>
<dbReference type="AlphaFoldDB" id="A0A1G4IW25"/>
<dbReference type="InterPro" id="IPR013889">
    <property type="entry name" value="Karyogamy_KAR9"/>
</dbReference>
<evidence type="ECO:0000313" key="1">
    <source>
        <dbReference type="EMBL" id="SCU81023.1"/>
    </source>
</evidence>
<dbReference type="PANTHER" id="PTHR37271:SF1">
    <property type="entry name" value="KARYOGAMY PROTEIN KAR9"/>
    <property type="match status" value="1"/>
</dbReference>
<accession>A0A1G4IW25</accession>
<keyword evidence="2" id="KW-1185">Reference proteome</keyword>
<reference evidence="2" key="1">
    <citation type="submission" date="2016-03" db="EMBL/GenBank/DDBJ databases">
        <authorList>
            <person name="Devillers H."/>
        </authorList>
    </citation>
    <scope>NUCLEOTIDE SEQUENCE [LARGE SCALE GENOMIC DNA]</scope>
</reference>
<dbReference type="GO" id="GO:0051293">
    <property type="term" value="P:establishment of spindle localization"/>
    <property type="evidence" value="ECO:0007669"/>
    <property type="project" value="TreeGrafter"/>
</dbReference>